<evidence type="ECO:0000256" key="1">
    <source>
        <dbReference type="ARBA" id="ARBA00003701"/>
    </source>
</evidence>
<comment type="subcellular location">
    <subcellularLocation>
        <location evidence="2">Endoplasmic reticulum membrane</location>
        <topology evidence="2">Multi-pass membrane protein</topology>
    </subcellularLocation>
</comment>
<evidence type="ECO:0000256" key="12">
    <source>
        <dbReference type="ARBA" id="ARBA00049385"/>
    </source>
</evidence>
<dbReference type="GO" id="GO:0004364">
    <property type="term" value="F:glutathione transferase activity"/>
    <property type="evidence" value="ECO:0007669"/>
    <property type="project" value="UniProtKB-EC"/>
</dbReference>
<comment type="subunit">
    <text evidence="10">Homotrimer; The trimer binds only one molecule of glutathione.</text>
</comment>
<keyword evidence="8" id="KW-0007">Acetylation</keyword>
<dbReference type="EMBL" id="FOEG01000015">
    <property type="protein sequence ID" value="SEP18503.1"/>
    <property type="molecule type" value="Genomic_DNA"/>
</dbReference>
<evidence type="ECO:0000256" key="5">
    <source>
        <dbReference type="ARBA" id="ARBA00022692"/>
    </source>
</evidence>
<evidence type="ECO:0000256" key="2">
    <source>
        <dbReference type="ARBA" id="ARBA00004477"/>
    </source>
</evidence>
<keyword evidence="6" id="KW-0256">Endoplasmic reticulum</keyword>
<evidence type="ECO:0000256" key="10">
    <source>
        <dbReference type="ARBA" id="ARBA00038540"/>
    </source>
</evidence>
<dbReference type="SUPFAM" id="SSF161084">
    <property type="entry name" value="MAPEG domain-like"/>
    <property type="match status" value="1"/>
</dbReference>
<dbReference type="AlphaFoldDB" id="A0A1H8VT80"/>
<sequence>MDDVIYWYAIAAVLLFFKMFAVSAYQGFHRIGKLTFKTPEDAAFVGRAAASEELPQVQRAARVWLNDLENIPIFLALGVAYVWVGASAGAAPWFFLAFTGARYLHTVFYLSGLQPWRTIAYALGVVCMFGMSVQIILALP</sequence>
<accession>A0A1H8VT80</accession>
<evidence type="ECO:0000256" key="3">
    <source>
        <dbReference type="ARBA" id="ARBA00012452"/>
    </source>
</evidence>
<protein>
    <recommendedName>
        <fullName evidence="11">Microsomal glutathione S-transferase 1</fullName>
        <ecNumber evidence="3">2.5.1.18</ecNumber>
    </recommendedName>
</protein>
<evidence type="ECO:0000313" key="15">
    <source>
        <dbReference type="Proteomes" id="UP000199657"/>
    </source>
</evidence>
<keyword evidence="7 13" id="KW-1133">Transmembrane helix</keyword>
<evidence type="ECO:0000256" key="13">
    <source>
        <dbReference type="SAM" id="Phobius"/>
    </source>
</evidence>
<dbReference type="EC" id="2.5.1.18" evidence="3"/>
<reference evidence="14 15" key="1">
    <citation type="submission" date="2016-10" db="EMBL/GenBank/DDBJ databases">
        <authorList>
            <person name="de Groot N.N."/>
        </authorList>
    </citation>
    <scope>NUCLEOTIDE SEQUENCE [LARGE SCALE GENOMIC DNA]</scope>
    <source>
        <strain evidence="14 15">CGMCC 1.6291</strain>
    </source>
</reference>
<dbReference type="PANTHER" id="PTHR10689:SF6">
    <property type="entry name" value="MICROSOMAL GLUTATHIONE S-TRANSFERASE 1"/>
    <property type="match status" value="1"/>
</dbReference>
<dbReference type="GO" id="GO:0016020">
    <property type="term" value="C:membrane"/>
    <property type="evidence" value="ECO:0007669"/>
    <property type="project" value="InterPro"/>
</dbReference>
<keyword evidence="9 13" id="KW-0472">Membrane</keyword>
<keyword evidence="4" id="KW-0808">Transferase</keyword>
<evidence type="ECO:0000256" key="4">
    <source>
        <dbReference type="ARBA" id="ARBA00022679"/>
    </source>
</evidence>
<dbReference type="Proteomes" id="UP000199657">
    <property type="component" value="Unassembled WGS sequence"/>
</dbReference>
<evidence type="ECO:0000313" key="14">
    <source>
        <dbReference type="EMBL" id="SEP18503.1"/>
    </source>
</evidence>
<evidence type="ECO:0000256" key="11">
    <source>
        <dbReference type="ARBA" id="ARBA00039397"/>
    </source>
</evidence>
<dbReference type="InterPro" id="IPR040162">
    <property type="entry name" value="MGST1-like"/>
</dbReference>
<comment type="catalytic activity">
    <reaction evidence="12">
        <text>RX + glutathione = an S-substituted glutathione + a halide anion + H(+)</text>
        <dbReference type="Rhea" id="RHEA:16437"/>
        <dbReference type="ChEBI" id="CHEBI:15378"/>
        <dbReference type="ChEBI" id="CHEBI:16042"/>
        <dbReference type="ChEBI" id="CHEBI:17792"/>
        <dbReference type="ChEBI" id="CHEBI:57925"/>
        <dbReference type="ChEBI" id="CHEBI:90779"/>
        <dbReference type="EC" id="2.5.1.18"/>
    </reaction>
    <physiologicalReaction direction="left-to-right" evidence="12">
        <dbReference type="Rhea" id="RHEA:16438"/>
    </physiologicalReaction>
</comment>
<dbReference type="STRING" id="406100.SAMN04488052_11514"/>
<feature type="transmembrane region" description="Helical" evidence="13">
    <location>
        <begin position="6"/>
        <end position="28"/>
    </location>
</feature>
<dbReference type="InterPro" id="IPR001129">
    <property type="entry name" value="Membr-assoc_MAPEG"/>
</dbReference>
<keyword evidence="5 13" id="KW-0812">Transmembrane</keyword>
<feature type="transmembrane region" description="Helical" evidence="13">
    <location>
        <begin position="118"/>
        <end position="139"/>
    </location>
</feature>
<dbReference type="OrthoDB" id="6365081at2"/>
<dbReference type="Pfam" id="PF01124">
    <property type="entry name" value="MAPEG"/>
    <property type="match status" value="1"/>
</dbReference>
<dbReference type="PANTHER" id="PTHR10689">
    <property type="entry name" value="MICROSOMAL GLUTATHIONE S-TRANSFERASE 1"/>
    <property type="match status" value="1"/>
</dbReference>
<evidence type="ECO:0000256" key="9">
    <source>
        <dbReference type="ARBA" id="ARBA00023136"/>
    </source>
</evidence>
<name>A0A1H8VT80_9GAMM</name>
<evidence type="ECO:0000256" key="7">
    <source>
        <dbReference type="ARBA" id="ARBA00022989"/>
    </source>
</evidence>
<dbReference type="RefSeq" id="WP_091646443.1">
    <property type="nucleotide sequence ID" value="NZ_FOEG01000015.1"/>
</dbReference>
<feature type="transmembrane region" description="Helical" evidence="13">
    <location>
        <begin position="73"/>
        <end position="98"/>
    </location>
</feature>
<gene>
    <name evidence="14" type="ORF">SAMN04488052_11514</name>
</gene>
<proteinExistence type="predicted"/>
<organism evidence="14 15">
    <name type="scientific">Aquisalimonas asiatica</name>
    <dbReference type="NCBI Taxonomy" id="406100"/>
    <lineage>
        <taxon>Bacteria</taxon>
        <taxon>Pseudomonadati</taxon>
        <taxon>Pseudomonadota</taxon>
        <taxon>Gammaproteobacteria</taxon>
        <taxon>Chromatiales</taxon>
        <taxon>Ectothiorhodospiraceae</taxon>
        <taxon>Aquisalimonas</taxon>
    </lineage>
</organism>
<keyword evidence="15" id="KW-1185">Reference proteome</keyword>
<evidence type="ECO:0000256" key="8">
    <source>
        <dbReference type="ARBA" id="ARBA00022990"/>
    </source>
</evidence>
<comment type="function">
    <text evidence="1">Conjugation of reduced glutathione to a wide number of exogenous and endogenous hydrophobic electrophiles.</text>
</comment>
<dbReference type="Gene3D" id="1.20.120.550">
    <property type="entry name" value="Membrane associated eicosanoid/glutathione metabolism-like domain"/>
    <property type="match status" value="1"/>
</dbReference>
<evidence type="ECO:0000256" key="6">
    <source>
        <dbReference type="ARBA" id="ARBA00022824"/>
    </source>
</evidence>
<dbReference type="InterPro" id="IPR023352">
    <property type="entry name" value="MAPEG-like_dom_sf"/>
</dbReference>